<dbReference type="SUPFAM" id="SSF54001">
    <property type="entry name" value="Cysteine proteinases"/>
    <property type="match status" value="1"/>
</dbReference>
<gene>
    <name evidence="3" type="ORF">ADEAN_000396600</name>
</gene>
<keyword evidence="4" id="KW-1185">Reference proteome</keyword>
<feature type="transmembrane region" description="Helical" evidence="2">
    <location>
        <begin position="403"/>
        <end position="428"/>
    </location>
</feature>
<dbReference type="OrthoDB" id="270584at2759"/>
<dbReference type="EMBL" id="LR877151">
    <property type="protein sequence ID" value="CAD2216504.1"/>
    <property type="molecule type" value="Genomic_DNA"/>
</dbReference>
<keyword evidence="2" id="KW-0472">Membrane</keyword>
<evidence type="ECO:0000256" key="1">
    <source>
        <dbReference type="SAM" id="Coils"/>
    </source>
</evidence>
<evidence type="ECO:0000256" key="2">
    <source>
        <dbReference type="SAM" id="Phobius"/>
    </source>
</evidence>
<dbReference type="Gene3D" id="3.90.1720.10">
    <property type="entry name" value="endopeptidase domain like (from Nostoc punctiforme)"/>
    <property type="match status" value="1"/>
</dbReference>
<sequence>MSSGGDVPPVDKLGFGDVIFMNRKCLSMKDPLGIGLCLFTKTENRFDHVGLVLKISDKDFRSFPVAGQHAKERSPSGTYVLETNTRGVTLYTAEKRISQSSSHEIAKRSVVVGEANAAAMKQRMLRELESMYSVPYQSNVLEVIPSVLSPPDKMDRMDAVRKIVELEHQRNNMKKRLASASVSSDRNFLTVVDEAFEKTQLFLLRTYFPHIQKDATDFPSIDWGEGHFYIDGKNQSTSMVCSEFISNLWQRCGLTIGFVPSSSNRPFDLLDDERFNFLVHGVHFGDLSLVKGTARIVDAHWKSDAKTKECSPPLDDPIAYLNAIRAEAGAPQVTSLAELKQHLPIIPETYAVQSSAFKSTLSDLYIRAAGVGVLFSVTSFLFTPLNFLSVEQQLGVFLVRGNMWSFGFGMFAKNLVFTTAQCLFLFAVTRRAAKQHHSSVVMKTDAPCESAVADLRHPYYEVVRSVAASCVVGHLVSCPVSNWVLYYHFGRQHPGPLPLRLLMRGGLLLTPFCLFLPLQASWVYWYETVGSLIIPTRSSIFRPREDLLQKEYWPHYRMDALFGAAAATLGIDLCRYAVATRVRRSFLKDVYYPSAVPSFGRRKFLPGYRFRLAANAGIFTISASILHLYTLL</sequence>
<organism evidence="3 4">
    <name type="scientific">Angomonas deanei</name>
    <dbReference type="NCBI Taxonomy" id="59799"/>
    <lineage>
        <taxon>Eukaryota</taxon>
        <taxon>Discoba</taxon>
        <taxon>Euglenozoa</taxon>
        <taxon>Kinetoplastea</taxon>
        <taxon>Metakinetoplastina</taxon>
        <taxon>Trypanosomatida</taxon>
        <taxon>Trypanosomatidae</taxon>
        <taxon>Strigomonadinae</taxon>
        <taxon>Angomonas</taxon>
    </lineage>
</organism>
<evidence type="ECO:0000313" key="3">
    <source>
        <dbReference type="EMBL" id="CAD2216504.1"/>
    </source>
</evidence>
<accession>S9VLZ5</accession>
<dbReference type="AlphaFoldDB" id="S9VLZ5"/>
<keyword evidence="1" id="KW-0175">Coiled coil</keyword>
<dbReference type="InterPro" id="IPR038765">
    <property type="entry name" value="Papain-like_cys_pep_sf"/>
</dbReference>
<dbReference type="Proteomes" id="UP000515908">
    <property type="component" value="Chromosome 07"/>
</dbReference>
<feature type="transmembrane region" description="Helical" evidence="2">
    <location>
        <begin position="610"/>
        <end position="629"/>
    </location>
</feature>
<evidence type="ECO:0000313" key="4">
    <source>
        <dbReference type="Proteomes" id="UP000515908"/>
    </source>
</evidence>
<feature type="transmembrane region" description="Helical" evidence="2">
    <location>
        <begin position="501"/>
        <end position="525"/>
    </location>
</feature>
<keyword evidence="2" id="KW-0812">Transmembrane</keyword>
<keyword evidence="2" id="KW-1133">Transmembrane helix</keyword>
<feature type="transmembrane region" description="Helical" evidence="2">
    <location>
        <begin position="560"/>
        <end position="578"/>
    </location>
</feature>
<dbReference type="VEuPathDB" id="TriTrypDB:ADEAN_000396600"/>
<reference evidence="3 4" key="1">
    <citation type="submission" date="2020-08" db="EMBL/GenBank/DDBJ databases">
        <authorList>
            <person name="Newling K."/>
            <person name="Davey J."/>
            <person name="Forrester S."/>
        </authorList>
    </citation>
    <scope>NUCLEOTIDE SEQUENCE [LARGE SCALE GENOMIC DNA]</scope>
    <source>
        <strain evidence="4">Crithidia deanei Carvalho (ATCC PRA-265)</strain>
    </source>
</reference>
<proteinExistence type="predicted"/>
<protein>
    <submittedName>
        <fullName evidence="3">Uncharacterized protein</fullName>
    </submittedName>
</protein>
<name>S9VLZ5_9TRYP</name>
<feature type="coiled-coil region" evidence="1">
    <location>
        <begin position="156"/>
        <end position="183"/>
    </location>
</feature>